<proteinExistence type="predicted"/>
<feature type="transmembrane region" description="Helical" evidence="1">
    <location>
        <begin position="80"/>
        <end position="102"/>
    </location>
</feature>
<keyword evidence="3" id="KW-1185">Reference proteome</keyword>
<dbReference type="AlphaFoldDB" id="A0A143PJJ3"/>
<dbReference type="Proteomes" id="UP000076079">
    <property type="component" value="Chromosome"/>
</dbReference>
<feature type="transmembrane region" description="Helical" evidence="1">
    <location>
        <begin position="15"/>
        <end position="34"/>
    </location>
</feature>
<protein>
    <submittedName>
        <fullName evidence="2">Uncharacterized protein</fullName>
    </submittedName>
</protein>
<reference evidence="3" key="2">
    <citation type="submission" date="2016-04" db="EMBL/GenBank/DDBJ databases">
        <title>First Complete Genome Sequence of a Subdivision 6 Acidobacterium.</title>
        <authorList>
            <person name="Huang S."/>
            <person name="Vieira S."/>
            <person name="Bunk B."/>
            <person name="Riedel T."/>
            <person name="Sproeer C."/>
            <person name="Overmann J."/>
        </authorList>
    </citation>
    <scope>NUCLEOTIDE SEQUENCE [LARGE SCALE GENOMIC DNA]</scope>
    <source>
        <strain evidence="3">DSM 100886 HEG_-6_39</strain>
    </source>
</reference>
<dbReference type="EMBL" id="CP015136">
    <property type="protein sequence ID" value="AMY07944.1"/>
    <property type="molecule type" value="Genomic_DNA"/>
</dbReference>
<reference evidence="2 3" key="1">
    <citation type="journal article" date="2016" name="Genome Announc.">
        <title>First Complete Genome Sequence of a Subdivision 6 Acidobacterium Strain.</title>
        <authorList>
            <person name="Huang S."/>
            <person name="Vieira S."/>
            <person name="Bunk B."/>
            <person name="Riedel T."/>
            <person name="Sproer C."/>
            <person name="Overmann J."/>
        </authorList>
    </citation>
    <scope>NUCLEOTIDE SEQUENCE [LARGE SCALE GENOMIC DNA]</scope>
    <source>
        <strain evidence="3">DSM 100886 HEG_-6_39</strain>
    </source>
</reference>
<accession>A0A143PJJ3</accession>
<dbReference type="STRING" id="1855912.LuPra_01128"/>
<dbReference type="KEGG" id="abac:LuPra_01128"/>
<feature type="transmembrane region" description="Helical" evidence="1">
    <location>
        <begin position="41"/>
        <end position="60"/>
    </location>
</feature>
<evidence type="ECO:0000256" key="1">
    <source>
        <dbReference type="SAM" id="Phobius"/>
    </source>
</evidence>
<evidence type="ECO:0000313" key="2">
    <source>
        <dbReference type="EMBL" id="AMY07944.1"/>
    </source>
</evidence>
<sequence>MALLEINRNPSRRDLAWFGAVLLLFFAVIGAIVGRTLSSDVAKNVLWGAGAVVALVYYAVPALRRPMFVGWMYAAYPMGFIVSHLLLGLVYFGVLTPIGLLMRAAGHDPMTRRFDRSAPTYWIAREQAPDVKRYFRQF</sequence>
<evidence type="ECO:0000313" key="3">
    <source>
        <dbReference type="Proteomes" id="UP000076079"/>
    </source>
</evidence>
<dbReference type="RefSeq" id="WP_110169829.1">
    <property type="nucleotide sequence ID" value="NZ_CP015136.1"/>
</dbReference>
<keyword evidence="1" id="KW-1133">Transmembrane helix</keyword>
<dbReference type="Pfam" id="PF19588">
    <property type="entry name" value="SxtJ"/>
    <property type="match status" value="1"/>
</dbReference>
<name>A0A143PJJ3_LUTPR</name>
<dbReference type="OrthoDB" id="291659at2"/>
<keyword evidence="1" id="KW-0812">Transmembrane</keyword>
<dbReference type="InterPro" id="IPR045781">
    <property type="entry name" value="SxtJ"/>
</dbReference>
<keyword evidence="1" id="KW-0472">Membrane</keyword>
<gene>
    <name evidence="2" type="ORF">LuPra_01128</name>
</gene>
<organism evidence="2 3">
    <name type="scientific">Luteitalea pratensis</name>
    <dbReference type="NCBI Taxonomy" id="1855912"/>
    <lineage>
        <taxon>Bacteria</taxon>
        <taxon>Pseudomonadati</taxon>
        <taxon>Acidobacteriota</taxon>
        <taxon>Vicinamibacteria</taxon>
        <taxon>Vicinamibacterales</taxon>
        <taxon>Vicinamibacteraceae</taxon>
        <taxon>Luteitalea</taxon>
    </lineage>
</organism>